<dbReference type="EMBL" id="ADBY01000046">
    <property type="protein sequence ID" value="EFE95542.1"/>
    <property type="molecule type" value="Genomic_DNA"/>
</dbReference>
<dbReference type="AlphaFoldDB" id="D4E3J4"/>
<gene>
    <name evidence="1" type="ORF">HMPREF0758_2744</name>
</gene>
<sequence>MPFSLFISLSDGDFWGGGDLLFLYDDKDRKESIVPTKNK</sequence>
<dbReference type="Proteomes" id="UP000005723">
    <property type="component" value="Unassembled WGS sequence"/>
</dbReference>
<organism evidence="1 2">
    <name type="scientific">Serratia odorifera DSM 4582</name>
    <dbReference type="NCBI Taxonomy" id="667129"/>
    <lineage>
        <taxon>Bacteria</taxon>
        <taxon>Pseudomonadati</taxon>
        <taxon>Pseudomonadota</taxon>
        <taxon>Gammaproteobacteria</taxon>
        <taxon>Enterobacterales</taxon>
        <taxon>Yersiniaceae</taxon>
        <taxon>Serratia</taxon>
    </lineage>
</organism>
<reference evidence="1 2" key="1">
    <citation type="submission" date="2010-01" db="EMBL/GenBank/DDBJ databases">
        <authorList>
            <person name="Muzny D."/>
            <person name="Qin X."/>
            <person name="Deng J."/>
            <person name="Jiang H."/>
            <person name="Liu Y."/>
            <person name="Qu J."/>
            <person name="Song X.-Z."/>
            <person name="Zhang L."/>
            <person name="Thornton R."/>
            <person name="Coyle M."/>
            <person name="Francisco L."/>
            <person name="Jackson L."/>
            <person name="Javaid M."/>
            <person name="Korchina V."/>
            <person name="Kovar C."/>
            <person name="Mata R."/>
            <person name="Mathew T."/>
            <person name="Ngo R."/>
            <person name="Nguyen L."/>
            <person name="Nguyen N."/>
            <person name="Okwuonu G."/>
            <person name="Ongeri F."/>
            <person name="Pham C."/>
            <person name="Simmons D."/>
            <person name="Wilczek-Boney K."/>
            <person name="Hale W."/>
            <person name="Jakkamsetti A."/>
            <person name="Pham P."/>
            <person name="Ruth R."/>
            <person name="San Lucas F."/>
            <person name="Warren J."/>
            <person name="Zhang J."/>
            <person name="Zhao Z."/>
            <person name="Zhou C."/>
            <person name="Zhu D."/>
            <person name="Lee S."/>
            <person name="Bess C."/>
            <person name="Blankenburg K."/>
            <person name="Forbes L."/>
            <person name="Fu Q."/>
            <person name="Gubbala S."/>
            <person name="Hirani K."/>
            <person name="Jayaseelan J.C."/>
            <person name="Lara F."/>
            <person name="Munidasa M."/>
            <person name="Palculict T."/>
            <person name="Patil S."/>
            <person name="Pu L.-L."/>
            <person name="Saada N."/>
            <person name="Tang L."/>
            <person name="Weissenberger G."/>
            <person name="Zhu Y."/>
            <person name="Hemphill L."/>
            <person name="Shang Y."/>
            <person name="Youmans B."/>
            <person name="Ayvaz T."/>
            <person name="Ross M."/>
            <person name="Santibanez J."/>
            <person name="Aqrawi P."/>
            <person name="Gross S."/>
            <person name="Joshi V."/>
            <person name="Fowler G."/>
            <person name="Nazareth L."/>
            <person name="Reid J."/>
            <person name="Worley K."/>
            <person name="Petrosino J."/>
            <person name="Highlander S."/>
            <person name="Gibbs R."/>
        </authorList>
    </citation>
    <scope>NUCLEOTIDE SEQUENCE [LARGE SCALE GENOMIC DNA]</scope>
    <source>
        <strain evidence="1 2">DSM 4582</strain>
    </source>
</reference>
<dbReference type="STRING" id="667129.HMPREF0758_2744"/>
<evidence type="ECO:0000313" key="2">
    <source>
        <dbReference type="Proteomes" id="UP000005723"/>
    </source>
</evidence>
<comment type="caution">
    <text evidence="1">The sequence shown here is derived from an EMBL/GenBank/DDBJ whole genome shotgun (WGS) entry which is preliminary data.</text>
</comment>
<dbReference type="HOGENOM" id="CLU_3316860_0_0_6"/>
<name>D4E3J4_SEROD</name>
<evidence type="ECO:0000313" key="1">
    <source>
        <dbReference type="EMBL" id="EFE95542.1"/>
    </source>
</evidence>
<accession>D4E3J4</accession>
<keyword evidence="2" id="KW-1185">Reference proteome</keyword>
<protein>
    <submittedName>
        <fullName evidence="1">Uncharacterized protein</fullName>
    </submittedName>
</protein>
<proteinExistence type="predicted"/>